<gene>
    <name evidence="2" type="ORF">PILCRDRAFT_8994</name>
</gene>
<dbReference type="STRING" id="765440.A0A0C3FP03"/>
<dbReference type="Gene3D" id="1.20.1280.50">
    <property type="match status" value="1"/>
</dbReference>
<dbReference type="Proteomes" id="UP000054166">
    <property type="component" value="Unassembled WGS sequence"/>
</dbReference>
<dbReference type="CDD" id="cd09917">
    <property type="entry name" value="F-box_SF"/>
    <property type="match status" value="1"/>
</dbReference>
<organism evidence="2 3">
    <name type="scientific">Piloderma croceum (strain F 1598)</name>
    <dbReference type="NCBI Taxonomy" id="765440"/>
    <lineage>
        <taxon>Eukaryota</taxon>
        <taxon>Fungi</taxon>
        <taxon>Dikarya</taxon>
        <taxon>Basidiomycota</taxon>
        <taxon>Agaricomycotina</taxon>
        <taxon>Agaricomycetes</taxon>
        <taxon>Agaricomycetidae</taxon>
        <taxon>Atheliales</taxon>
        <taxon>Atheliaceae</taxon>
        <taxon>Piloderma</taxon>
    </lineage>
</organism>
<sequence length="527" mass="60081">MNHPVELLCRIFSYLDLQDLYHCSLTCRFLQRVIEDSVELQLHLQLGINRMVCFEPITSEPPISTRLEQLKRRQRAWRYLQWTDKVPFKFEPGEEMYEYVGGIYSVGNFQSVSMIQLHSNRDREEEPLVWSATTDFSLCEYTTDSTRDLMVLVEISPEGSEFVLTSYIRTMSTNKPHPRAATVTHGSLVRTEHDVTLSWRTTTAQIAGDFVSLLMRDVINQTGSFIEIWNWTKVATVSNRCELIKMEGIDDMSFLSATMFLITCPSLGHIEIYEFDDPAVSHHGPISKGIFKLPLLQPWSSYLYLHASSYPAVGQPCTLNPIPSLEKPLFHPSPDNRICAVHIPFEGELGHPVRSTLLIHSRVFFGLDPYVSASQEESESHLIPWEAWGPQNTRWYLTDWSGWRYASYGLKVIDAVGQGSESDLDVVGAGDRRLRLMDFNPYALATSVSDDDAALEAWQKGRVVTETSCIPEGTFFMSAVESRLPYREVVTEESFDLTEVMMDANQIVLLKRMGSEQSQDKFTVLKI</sequence>
<dbReference type="InParanoid" id="A0A0C3FP03"/>
<protein>
    <recommendedName>
        <fullName evidence="1">F-box domain-containing protein</fullName>
    </recommendedName>
</protein>
<dbReference type="SUPFAM" id="SSF81383">
    <property type="entry name" value="F-box domain"/>
    <property type="match status" value="1"/>
</dbReference>
<evidence type="ECO:0000259" key="1">
    <source>
        <dbReference type="PROSITE" id="PS50181"/>
    </source>
</evidence>
<evidence type="ECO:0000313" key="3">
    <source>
        <dbReference type="Proteomes" id="UP000054166"/>
    </source>
</evidence>
<dbReference type="InterPro" id="IPR001810">
    <property type="entry name" value="F-box_dom"/>
</dbReference>
<dbReference type="Pfam" id="PF12937">
    <property type="entry name" value="F-box-like"/>
    <property type="match status" value="1"/>
</dbReference>
<dbReference type="InterPro" id="IPR036047">
    <property type="entry name" value="F-box-like_dom_sf"/>
</dbReference>
<evidence type="ECO:0000313" key="2">
    <source>
        <dbReference type="EMBL" id="KIM80951.1"/>
    </source>
</evidence>
<dbReference type="OrthoDB" id="2745718at2759"/>
<feature type="domain" description="F-box" evidence="1">
    <location>
        <begin position="1"/>
        <end position="44"/>
    </location>
</feature>
<accession>A0A0C3FP03</accession>
<reference evidence="3" key="2">
    <citation type="submission" date="2015-01" db="EMBL/GenBank/DDBJ databases">
        <title>Evolutionary Origins and Diversification of the Mycorrhizal Mutualists.</title>
        <authorList>
            <consortium name="DOE Joint Genome Institute"/>
            <consortium name="Mycorrhizal Genomics Consortium"/>
            <person name="Kohler A."/>
            <person name="Kuo A."/>
            <person name="Nagy L.G."/>
            <person name="Floudas D."/>
            <person name="Copeland A."/>
            <person name="Barry K.W."/>
            <person name="Cichocki N."/>
            <person name="Veneault-Fourrey C."/>
            <person name="LaButti K."/>
            <person name="Lindquist E.A."/>
            <person name="Lipzen A."/>
            <person name="Lundell T."/>
            <person name="Morin E."/>
            <person name="Murat C."/>
            <person name="Riley R."/>
            <person name="Ohm R."/>
            <person name="Sun H."/>
            <person name="Tunlid A."/>
            <person name="Henrissat B."/>
            <person name="Grigoriev I.V."/>
            <person name="Hibbett D.S."/>
            <person name="Martin F."/>
        </authorList>
    </citation>
    <scope>NUCLEOTIDE SEQUENCE [LARGE SCALE GENOMIC DNA]</scope>
    <source>
        <strain evidence="3">F 1598</strain>
    </source>
</reference>
<dbReference type="HOGENOM" id="CLU_007279_2_0_1"/>
<dbReference type="PROSITE" id="PS50181">
    <property type="entry name" value="FBOX"/>
    <property type="match status" value="1"/>
</dbReference>
<dbReference type="EMBL" id="KN833001">
    <property type="protein sequence ID" value="KIM80951.1"/>
    <property type="molecule type" value="Genomic_DNA"/>
</dbReference>
<dbReference type="SMART" id="SM00256">
    <property type="entry name" value="FBOX"/>
    <property type="match status" value="1"/>
</dbReference>
<name>A0A0C3FP03_PILCF</name>
<reference evidence="2 3" key="1">
    <citation type="submission" date="2014-04" db="EMBL/GenBank/DDBJ databases">
        <authorList>
            <consortium name="DOE Joint Genome Institute"/>
            <person name="Kuo A."/>
            <person name="Tarkka M."/>
            <person name="Buscot F."/>
            <person name="Kohler A."/>
            <person name="Nagy L.G."/>
            <person name="Floudas D."/>
            <person name="Copeland A."/>
            <person name="Barry K.W."/>
            <person name="Cichocki N."/>
            <person name="Veneault-Fourrey C."/>
            <person name="LaButti K."/>
            <person name="Lindquist E.A."/>
            <person name="Lipzen A."/>
            <person name="Lundell T."/>
            <person name="Morin E."/>
            <person name="Murat C."/>
            <person name="Sun H."/>
            <person name="Tunlid A."/>
            <person name="Henrissat B."/>
            <person name="Grigoriev I.V."/>
            <person name="Hibbett D.S."/>
            <person name="Martin F."/>
            <person name="Nordberg H.P."/>
            <person name="Cantor M.N."/>
            <person name="Hua S.X."/>
        </authorList>
    </citation>
    <scope>NUCLEOTIDE SEQUENCE [LARGE SCALE GENOMIC DNA]</scope>
    <source>
        <strain evidence="2 3">F 1598</strain>
    </source>
</reference>
<dbReference type="AlphaFoldDB" id="A0A0C3FP03"/>
<proteinExistence type="predicted"/>
<keyword evidence="3" id="KW-1185">Reference proteome</keyword>